<dbReference type="InterPro" id="IPR025714">
    <property type="entry name" value="Methyltranfer_dom"/>
</dbReference>
<dbReference type="AlphaFoldDB" id="A0AAD7SBR9"/>
<comment type="caution">
    <text evidence="3">The sequence shown here is derived from an EMBL/GenBank/DDBJ whole genome shotgun (WGS) entry which is preliminary data.</text>
</comment>
<dbReference type="PROSITE" id="PS01131">
    <property type="entry name" value="RRNA_A_DIMETH"/>
    <property type="match status" value="1"/>
</dbReference>
<dbReference type="InterPro" id="IPR052220">
    <property type="entry name" value="METTL25"/>
</dbReference>
<evidence type="ECO:0000313" key="4">
    <source>
        <dbReference type="Proteomes" id="UP001221898"/>
    </source>
</evidence>
<dbReference type="PANTHER" id="PTHR12496:SF2">
    <property type="entry name" value="METHYLTRANSFERASE-LIKE PROTEIN 25B"/>
    <property type="match status" value="1"/>
</dbReference>
<feature type="region of interest" description="Disordered" evidence="1">
    <location>
        <begin position="273"/>
        <end position="303"/>
    </location>
</feature>
<feature type="domain" description="Methyltransferase" evidence="2">
    <location>
        <begin position="158"/>
        <end position="454"/>
    </location>
</feature>
<protein>
    <recommendedName>
        <fullName evidence="2">Methyltransferase domain-containing protein</fullName>
    </recommendedName>
</protein>
<evidence type="ECO:0000259" key="2">
    <source>
        <dbReference type="Pfam" id="PF13679"/>
    </source>
</evidence>
<proteinExistence type="predicted"/>
<dbReference type="EMBL" id="JAINUG010000090">
    <property type="protein sequence ID" value="KAJ8398421.1"/>
    <property type="molecule type" value="Genomic_DNA"/>
</dbReference>
<dbReference type="InterPro" id="IPR020596">
    <property type="entry name" value="rRNA_Ade_Mease_Trfase_CS"/>
</dbReference>
<gene>
    <name evidence="3" type="ORF">AAFF_G00426760</name>
</gene>
<evidence type="ECO:0000256" key="1">
    <source>
        <dbReference type="SAM" id="MobiDB-lite"/>
    </source>
</evidence>
<feature type="compositionally biased region" description="Polar residues" evidence="1">
    <location>
        <begin position="385"/>
        <end position="395"/>
    </location>
</feature>
<dbReference type="Proteomes" id="UP001221898">
    <property type="component" value="Unassembled WGS sequence"/>
</dbReference>
<dbReference type="Pfam" id="PF13679">
    <property type="entry name" value="Methyltransf_32"/>
    <property type="match status" value="1"/>
</dbReference>
<dbReference type="CDD" id="cd02440">
    <property type="entry name" value="AdoMet_MTases"/>
    <property type="match status" value="1"/>
</dbReference>
<feature type="compositionally biased region" description="Polar residues" evidence="1">
    <location>
        <begin position="290"/>
        <end position="299"/>
    </location>
</feature>
<feature type="compositionally biased region" description="Polar residues" evidence="1">
    <location>
        <begin position="348"/>
        <end position="362"/>
    </location>
</feature>
<evidence type="ECO:0000313" key="3">
    <source>
        <dbReference type="EMBL" id="KAJ8398421.1"/>
    </source>
</evidence>
<name>A0AAD7SBR9_9TELE</name>
<organism evidence="3 4">
    <name type="scientific">Aldrovandia affinis</name>
    <dbReference type="NCBI Taxonomy" id="143900"/>
    <lineage>
        <taxon>Eukaryota</taxon>
        <taxon>Metazoa</taxon>
        <taxon>Chordata</taxon>
        <taxon>Craniata</taxon>
        <taxon>Vertebrata</taxon>
        <taxon>Euteleostomi</taxon>
        <taxon>Actinopterygii</taxon>
        <taxon>Neopterygii</taxon>
        <taxon>Teleostei</taxon>
        <taxon>Notacanthiformes</taxon>
        <taxon>Halosauridae</taxon>
        <taxon>Aldrovandia</taxon>
    </lineage>
</organism>
<accession>A0AAD7SBR9</accession>
<feature type="region of interest" description="Disordered" evidence="1">
    <location>
        <begin position="322"/>
        <end position="401"/>
    </location>
</feature>
<dbReference type="PANTHER" id="PTHR12496">
    <property type="entry name" value="CGI-41 METHYLTRANSFERASE"/>
    <property type="match status" value="1"/>
</dbReference>
<reference evidence="3" key="1">
    <citation type="journal article" date="2023" name="Science">
        <title>Genome structures resolve the early diversification of teleost fishes.</title>
        <authorList>
            <person name="Parey E."/>
            <person name="Louis A."/>
            <person name="Montfort J."/>
            <person name="Bouchez O."/>
            <person name="Roques C."/>
            <person name="Iampietro C."/>
            <person name="Lluch J."/>
            <person name="Castinel A."/>
            <person name="Donnadieu C."/>
            <person name="Desvignes T."/>
            <person name="Floi Bucao C."/>
            <person name="Jouanno E."/>
            <person name="Wen M."/>
            <person name="Mejri S."/>
            <person name="Dirks R."/>
            <person name="Jansen H."/>
            <person name="Henkel C."/>
            <person name="Chen W.J."/>
            <person name="Zahm M."/>
            <person name="Cabau C."/>
            <person name="Klopp C."/>
            <person name="Thompson A.W."/>
            <person name="Robinson-Rechavi M."/>
            <person name="Braasch I."/>
            <person name="Lecointre G."/>
            <person name="Bobe J."/>
            <person name="Postlethwait J.H."/>
            <person name="Berthelot C."/>
            <person name="Roest Crollius H."/>
            <person name="Guiguen Y."/>
        </authorList>
    </citation>
    <scope>NUCLEOTIDE SEQUENCE</scope>
    <source>
        <strain evidence="3">NC1722</strain>
    </source>
</reference>
<dbReference type="InterPro" id="IPR029063">
    <property type="entry name" value="SAM-dependent_MTases_sf"/>
</dbReference>
<dbReference type="GO" id="GO:0000179">
    <property type="term" value="F:rRNA (adenine-N6,N6-)-dimethyltransferase activity"/>
    <property type="evidence" value="ECO:0007669"/>
    <property type="project" value="InterPro"/>
</dbReference>
<keyword evidence="4" id="KW-1185">Reference proteome</keyword>
<dbReference type="Gene3D" id="3.40.50.150">
    <property type="entry name" value="Vaccinia Virus protein VP39"/>
    <property type="match status" value="1"/>
</dbReference>
<dbReference type="SUPFAM" id="SSF53335">
    <property type="entry name" value="S-adenosyl-L-methionine-dependent methyltransferases"/>
    <property type="match status" value="1"/>
</dbReference>
<sequence>MLSNFRVQSSLTGTVGRAADVMMTSQTLTAQEQKQLARNLISFLSQYKHISDSYIIEFFSEGLWETLPLAWKEALHDLSAPQIADLLLDSTCTDRRYPSIWPLSLLAFRATAHTLAFPRSPHGRVVQDVGTQGPQEFQENQSQSSLLGHLFRKHVKPKKQHEISKLGTLVKQLCDLTECNNVVDVGSGQGHLTRFLSFGLGLSVTGIEADPALVAMASKFDGQLLSTLQKENQKKNMATQPFTAPGRSPYHVVGWVNPKASWEDFVKQLKKGGCESTCTSLPSKKRPWESASNPNQHADNVSVPLSPAQPCCLSHIKTDHFASSQEKGDGGWTNPVPSTDPVPLQSPPEITSELSPHTASSPKRQRKFETGAGAGHLSSKPLTMPYSSRTSNTQPRPDFLDPAEWEEQSGDPRFILTGLHACGDLSATLLRHFASCPHVQGITSVACCYMKITTHENPSPPGVLVPPGPAHAEQPRHSKVGYPMSSCVQGLPGYQLSYKAREGACHAMEDYLQRLREESELLRIHCYRATLETVIRGARPDLRRAGVQTIKKAHLLPFHEYACLGLPRVGLPADLPLDHARIDAMLRQQGRVVVYFSLALLLAPVVETLVLLDRMLFLQEKGLQSQLVPLFEPAFSPRNLVLVAVKPQDNNETQCGKALTIP</sequence>